<dbReference type="InterPro" id="IPR029058">
    <property type="entry name" value="AB_hydrolase_fold"/>
</dbReference>
<dbReference type="GO" id="GO:0016790">
    <property type="term" value="F:thiolester hydrolase activity"/>
    <property type="evidence" value="ECO:0007669"/>
    <property type="project" value="TreeGrafter"/>
</dbReference>
<accession>A0A8C6UM17</accession>
<dbReference type="PANTHER" id="PTHR11247:SF71">
    <property type="entry name" value="ZGC:66024"/>
    <property type="match status" value="1"/>
</dbReference>
<protein>
    <recommendedName>
        <fullName evidence="3">palmitoyl-CoA hydrolase</fullName>
        <ecNumber evidence="3">3.1.2.2</ecNumber>
    </recommendedName>
</protein>
<dbReference type="Ensembl" id="ENSNMLT00000041313.1">
    <property type="protein sequence ID" value="ENSNMLP00000037087.1"/>
    <property type="gene ID" value="ENSNMLG00000022950.1"/>
</dbReference>
<dbReference type="PANTHER" id="PTHR11247">
    <property type="entry name" value="PALMITOYL-PROTEIN THIOESTERASE/DOLICHYLDIPHOSPHATASE 1"/>
    <property type="match status" value="1"/>
</dbReference>
<evidence type="ECO:0000256" key="2">
    <source>
        <dbReference type="ARBA" id="ARBA00022801"/>
    </source>
</evidence>
<keyword evidence="2" id="KW-0378">Hydrolase</keyword>
<organism evidence="5 6">
    <name type="scientific">Neogobius melanostomus</name>
    <name type="common">round goby</name>
    <dbReference type="NCBI Taxonomy" id="47308"/>
    <lineage>
        <taxon>Eukaryota</taxon>
        <taxon>Metazoa</taxon>
        <taxon>Chordata</taxon>
        <taxon>Craniata</taxon>
        <taxon>Vertebrata</taxon>
        <taxon>Euteleostomi</taxon>
        <taxon>Actinopterygii</taxon>
        <taxon>Neopterygii</taxon>
        <taxon>Teleostei</taxon>
        <taxon>Neoteleostei</taxon>
        <taxon>Acanthomorphata</taxon>
        <taxon>Gobiaria</taxon>
        <taxon>Gobiiformes</taxon>
        <taxon>Gobioidei</taxon>
        <taxon>Gobiidae</taxon>
        <taxon>Benthophilinae</taxon>
        <taxon>Neogobiini</taxon>
        <taxon>Neogobius</taxon>
    </lineage>
</organism>
<dbReference type="EC" id="3.1.2.2" evidence="3"/>
<comment type="catalytic activity">
    <reaction evidence="4">
        <text>S-hexadecanoyl-N-acetylcysteamine + H2O = N-acetylcysteamine + hexadecanoate + H(+)</text>
        <dbReference type="Rhea" id="RHEA:84099"/>
        <dbReference type="ChEBI" id="CHEBI:7896"/>
        <dbReference type="ChEBI" id="CHEBI:15377"/>
        <dbReference type="ChEBI" id="CHEBI:15378"/>
        <dbReference type="ChEBI" id="CHEBI:74410"/>
        <dbReference type="ChEBI" id="CHEBI:233601"/>
    </reaction>
</comment>
<reference evidence="5" key="1">
    <citation type="submission" date="2025-08" db="UniProtKB">
        <authorList>
            <consortium name="Ensembl"/>
        </authorList>
    </citation>
    <scope>IDENTIFICATION</scope>
</reference>
<name>A0A8C6UM17_9GOBI</name>
<dbReference type="Proteomes" id="UP000694523">
    <property type="component" value="Unplaced"/>
</dbReference>
<proteinExistence type="inferred from homology"/>
<dbReference type="AlphaFoldDB" id="A0A8C6UM17"/>
<sequence length="285" mass="32550">FIHQCTQTLVARRVKCLGQGHNDSGHLQEAGFKPLTFRSLPAHPGTEVTALDMFDDLFSLRPLWTQVKSFRSALESRLNRTKDGAHLICFSQGGVICRALLSVIQNHNIHSFIALSSPLAGQYGGTDYLKKIFPNTLKRDVYKLCYWKFGQGVSICQYWNDKYLKHSNFLALINGEKDHKDTDVWRKNFLRIKKLVLIGGPDDGVITPWQSRFGSHNTSQGHELNVTKVRNEKKWSSKGPEHTGLIHGYIRIFKPFFKIYFCDLKIMQSIESCYCFFALKIGFGS</sequence>
<reference evidence="5" key="2">
    <citation type="submission" date="2025-09" db="UniProtKB">
        <authorList>
            <consortium name="Ensembl"/>
        </authorList>
    </citation>
    <scope>IDENTIFICATION</scope>
</reference>
<dbReference type="SUPFAM" id="SSF53474">
    <property type="entry name" value="alpha/beta-Hydrolases"/>
    <property type="match status" value="1"/>
</dbReference>
<keyword evidence="6" id="KW-1185">Reference proteome</keyword>
<evidence type="ECO:0000313" key="5">
    <source>
        <dbReference type="Ensembl" id="ENSNMLP00000037087.1"/>
    </source>
</evidence>
<dbReference type="Gene3D" id="3.40.50.1820">
    <property type="entry name" value="alpha/beta hydrolase"/>
    <property type="match status" value="1"/>
</dbReference>
<evidence type="ECO:0000256" key="3">
    <source>
        <dbReference type="ARBA" id="ARBA00038848"/>
    </source>
</evidence>
<evidence type="ECO:0000313" key="6">
    <source>
        <dbReference type="Proteomes" id="UP000694523"/>
    </source>
</evidence>
<evidence type="ECO:0000256" key="4">
    <source>
        <dbReference type="ARBA" id="ARBA00093223"/>
    </source>
</evidence>
<comment type="similarity">
    <text evidence="1">Belongs to the palmitoyl-protein thioesterase family.</text>
</comment>
<dbReference type="Pfam" id="PF02089">
    <property type="entry name" value="Palm_thioest"/>
    <property type="match status" value="1"/>
</dbReference>
<dbReference type="GO" id="GO:0005764">
    <property type="term" value="C:lysosome"/>
    <property type="evidence" value="ECO:0007669"/>
    <property type="project" value="TreeGrafter"/>
</dbReference>
<evidence type="ECO:0000256" key="1">
    <source>
        <dbReference type="ARBA" id="ARBA00010758"/>
    </source>
</evidence>